<evidence type="ECO:0000256" key="2">
    <source>
        <dbReference type="ARBA" id="ARBA00023125"/>
    </source>
</evidence>
<reference evidence="5 6" key="1">
    <citation type="journal article" date="2005" name="Int. J. Syst. Evol. Microbiol.">
        <title>Bacillus litoralis sp. nov., isolated from a tidal flat of the Yellow Sea in Korea.</title>
        <authorList>
            <person name="Yoon J.H."/>
            <person name="Oh T.K."/>
        </authorList>
    </citation>
    <scope>NUCLEOTIDE SEQUENCE [LARGE SCALE GENOMIC DNA]</scope>
    <source>
        <strain evidence="5 6">SW-211</strain>
    </source>
</reference>
<comment type="caution">
    <text evidence="5">The sequence shown here is derived from an EMBL/GenBank/DDBJ whole genome shotgun (WGS) entry which is preliminary data.</text>
</comment>
<dbReference type="AlphaFoldDB" id="A0A5C6WBG8"/>
<dbReference type="PROSITE" id="PS50995">
    <property type="entry name" value="HTH_MARR_2"/>
    <property type="match status" value="1"/>
</dbReference>
<dbReference type="SUPFAM" id="SSF46785">
    <property type="entry name" value="Winged helix' DNA-binding domain"/>
    <property type="match status" value="1"/>
</dbReference>
<dbReference type="PRINTS" id="PR00598">
    <property type="entry name" value="HTHMARR"/>
</dbReference>
<dbReference type="InterPro" id="IPR000835">
    <property type="entry name" value="HTH_MarR-typ"/>
</dbReference>
<evidence type="ECO:0000259" key="4">
    <source>
        <dbReference type="PROSITE" id="PS50995"/>
    </source>
</evidence>
<dbReference type="InterPro" id="IPR036388">
    <property type="entry name" value="WH-like_DNA-bd_sf"/>
</dbReference>
<evidence type="ECO:0000313" key="5">
    <source>
        <dbReference type="EMBL" id="TXC93182.1"/>
    </source>
</evidence>
<evidence type="ECO:0000256" key="3">
    <source>
        <dbReference type="ARBA" id="ARBA00023163"/>
    </source>
</evidence>
<feature type="domain" description="HTH marR-type" evidence="4">
    <location>
        <begin position="4"/>
        <end position="139"/>
    </location>
</feature>
<dbReference type="SMART" id="SM00347">
    <property type="entry name" value="HTH_MARR"/>
    <property type="match status" value="1"/>
</dbReference>
<gene>
    <name evidence="5" type="ORF">FS935_03025</name>
</gene>
<dbReference type="Gene3D" id="1.10.10.10">
    <property type="entry name" value="Winged helix-like DNA-binding domain superfamily/Winged helix DNA-binding domain"/>
    <property type="match status" value="1"/>
</dbReference>
<evidence type="ECO:0000313" key="6">
    <source>
        <dbReference type="Proteomes" id="UP000321363"/>
    </source>
</evidence>
<dbReference type="InterPro" id="IPR036390">
    <property type="entry name" value="WH_DNA-bd_sf"/>
</dbReference>
<sequence length="140" mass="16860">MDNRQEKMYEMEALMRHVYKKLRQEMNLIYDNEISRNEFFILKKLYEHGPQKSSDLSKMLNVSASHITAVTDSLIEKEWIERVRSNNDRRIVVIHLTNKGKQTLELFEKRKTDFLLEKFSDLSNEDIESFIKLFNKMLNK</sequence>
<keyword evidence="1" id="KW-0805">Transcription regulation</keyword>
<dbReference type="RefSeq" id="WP_146946041.1">
    <property type="nucleotide sequence ID" value="NZ_VOQF01000001.1"/>
</dbReference>
<evidence type="ECO:0000256" key="1">
    <source>
        <dbReference type="ARBA" id="ARBA00023015"/>
    </source>
</evidence>
<dbReference type="GO" id="GO:0003700">
    <property type="term" value="F:DNA-binding transcription factor activity"/>
    <property type="evidence" value="ECO:0007669"/>
    <property type="project" value="InterPro"/>
</dbReference>
<keyword evidence="6" id="KW-1185">Reference proteome</keyword>
<dbReference type="Proteomes" id="UP000321363">
    <property type="component" value="Unassembled WGS sequence"/>
</dbReference>
<organism evidence="5 6">
    <name type="scientific">Metabacillus litoralis</name>
    <dbReference type="NCBI Taxonomy" id="152268"/>
    <lineage>
        <taxon>Bacteria</taxon>
        <taxon>Bacillati</taxon>
        <taxon>Bacillota</taxon>
        <taxon>Bacilli</taxon>
        <taxon>Bacillales</taxon>
        <taxon>Bacillaceae</taxon>
        <taxon>Metabacillus</taxon>
    </lineage>
</organism>
<dbReference type="OrthoDB" id="288929at2"/>
<dbReference type="EMBL" id="VOQF01000001">
    <property type="protein sequence ID" value="TXC93182.1"/>
    <property type="molecule type" value="Genomic_DNA"/>
</dbReference>
<dbReference type="PANTHER" id="PTHR42756">
    <property type="entry name" value="TRANSCRIPTIONAL REGULATOR, MARR"/>
    <property type="match status" value="1"/>
</dbReference>
<dbReference type="GO" id="GO:0003677">
    <property type="term" value="F:DNA binding"/>
    <property type="evidence" value="ECO:0007669"/>
    <property type="project" value="UniProtKB-KW"/>
</dbReference>
<accession>A0A5C6WBG8</accession>
<protein>
    <submittedName>
        <fullName evidence="5">MarR family transcriptional regulator</fullName>
    </submittedName>
</protein>
<keyword evidence="2" id="KW-0238">DNA-binding</keyword>
<name>A0A5C6WBG8_9BACI</name>
<dbReference type="PANTHER" id="PTHR42756:SF1">
    <property type="entry name" value="TRANSCRIPTIONAL REPRESSOR OF EMRAB OPERON"/>
    <property type="match status" value="1"/>
</dbReference>
<dbReference type="Pfam" id="PF01047">
    <property type="entry name" value="MarR"/>
    <property type="match status" value="1"/>
</dbReference>
<keyword evidence="3" id="KW-0804">Transcription</keyword>
<proteinExistence type="predicted"/>